<comment type="caution">
    <text evidence="6">The sequence shown here is derived from an EMBL/GenBank/DDBJ whole genome shotgun (WGS) entry which is preliminary data.</text>
</comment>
<keyword evidence="7" id="KW-1185">Reference proteome</keyword>
<evidence type="ECO:0000313" key="7">
    <source>
        <dbReference type="Proteomes" id="UP000326912"/>
    </source>
</evidence>
<dbReference type="Pfam" id="PF00440">
    <property type="entry name" value="TetR_N"/>
    <property type="match status" value="1"/>
</dbReference>
<evidence type="ECO:0000259" key="5">
    <source>
        <dbReference type="PROSITE" id="PS50977"/>
    </source>
</evidence>
<gene>
    <name evidence="6" type="ORF">KDW_45070</name>
</gene>
<dbReference type="PANTHER" id="PTHR30055:SF234">
    <property type="entry name" value="HTH-TYPE TRANSCRIPTIONAL REGULATOR BETI"/>
    <property type="match status" value="1"/>
</dbReference>
<reference evidence="6 7" key="1">
    <citation type="submission" date="2019-10" db="EMBL/GenBank/DDBJ databases">
        <title>Dictyobacter vulcani sp. nov., within the class Ktedonobacteria, isolated from soil of volcanic Mt. Zao.</title>
        <authorList>
            <person name="Zheng Y."/>
            <person name="Wang C.M."/>
            <person name="Sakai Y."/>
            <person name="Abe K."/>
            <person name="Yokota A."/>
            <person name="Yabe S."/>
        </authorList>
    </citation>
    <scope>NUCLEOTIDE SEQUENCE [LARGE SCALE GENOMIC DNA]</scope>
    <source>
        <strain evidence="6 7">W12</strain>
    </source>
</reference>
<dbReference type="InterPro" id="IPR009057">
    <property type="entry name" value="Homeodomain-like_sf"/>
</dbReference>
<feature type="domain" description="HTH tetR-type" evidence="5">
    <location>
        <begin position="1"/>
        <end position="58"/>
    </location>
</feature>
<accession>A0A5J4KR35</accession>
<dbReference type="SUPFAM" id="SSF46689">
    <property type="entry name" value="Homeodomain-like"/>
    <property type="match status" value="1"/>
</dbReference>
<dbReference type="InterPro" id="IPR050109">
    <property type="entry name" value="HTH-type_TetR-like_transc_reg"/>
</dbReference>
<dbReference type="PANTHER" id="PTHR30055">
    <property type="entry name" value="HTH-TYPE TRANSCRIPTIONAL REGULATOR RUTR"/>
    <property type="match status" value="1"/>
</dbReference>
<dbReference type="GO" id="GO:0000976">
    <property type="term" value="F:transcription cis-regulatory region binding"/>
    <property type="evidence" value="ECO:0007669"/>
    <property type="project" value="TreeGrafter"/>
</dbReference>
<feature type="DNA-binding region" description="H-T-H motif" evidence="4">
    <location>
        <begin position="21"/>
        <end position="40"/>
    </location>
</feature>
<proteinExistence type="predicted"/>
<dbReference type="InterPro" id="IPR001647">
    <property type="entry name" value="HTH_TetR"/>
</dbReference>
<name>A0A5J4KR35_9CHLR</name>
<evidence type="ECO:0000256" key="1">
    <source>
        <dbReference type="ARBA" id="ARBA00023015"/>
    </source>
</evidence>
<keyword evidence="3" id="KW-0804">Transcription</keyword>
<dbReference type="Gene3D" id="1.10.357.10">
    <property type="entry name" value="Tetracycline Repressor, domain 2"/>
    <property type="match status" value="1"/>
</dbReference>
<evidence type="ECO:0000313" key="6">
    <source>
        <dbReference type="EMBL" id="GER90345.1"/>
    </source>
</evidence>
<dbReference type="Proteomes" id="UP000326912">
    <property type="component" value="Unassembled WGS sequence"/>
</dbReference>
<organism evidence="6 7">
    <name type="scientific">Dictyobacter vulcani</name>
    <dbReference type="NCBI Taxonomy" id="2607529"/>
    <lineage>
        <taxon>Bacteria</taxon>
        <taxon>Bacillati</taxon>
        <taxon>Chloroflexota</taxon>
        <taxon>Ktedonobacteria</taxon>
        <taxon>Ktedonobacterales</taxon>
        <taxon>Dictyobacteraceae</taxon>
        <taxon>Dictyobacter</taxon>
    </lineage>
</organism>
<evidence type="ECO:0000256" key="2">
    <source>
        <dbReference type="ARBA" id="ARBA00023125"/>
    </source>
</evidence>
<dbReference type="PROSITE" id="PS50977">
    <property type="entry name" value="HTH_TETR_2"/>
    <property type="match status" value="1"/>
</dbReference>
<dbReference type="SUPFAM" id="SSF48498">
    <property type="entry name" value="Tetracyclin repressor-like, C-terminal domain"/>
    <property type="match status" value="1"/>
</dbReference>
<evidence type="ECO:0000256" key="4">
    <source>
        <dbReference type="PROSITE-ProRule" id="PRU00335"/>
    </source>
</evidence>
<keyword evidence="2 4" id="KW-0238">DNA-binding</keyword>
<protein>
    <recommendedName>
        <fullName evidence="5">HTH tetR-type domain-containing protein</fullName>
    </recommendedName>
</protein>
<dbReference type="InterPro" id="IPR036271">
    <property type="entry name" value="Tet_transcr_reg_TetR-rel_C_sf"/>
</dbReference>
<sequence length="179" mass="20204">MERDAIQDIAIKTLITNNGASMHDIAVAAGIGRTTLHRYFASRDDMLRALLLSAFQDIEQAMTECQIETGTALEALERIITVLMPIGHRFTFLLGAWPFAEDNKELKSRELRLLYQLEGLVQRGQKEKSLRTDLPVRWIIDTMTALLFMAWQRISDGYIAPRDASKLIMTTLLTGVGTH</sequence>
<keyword evidence="1" id="KW-0805">Transcription regulation</keyword>
<dbReference type="GO" id="GO:0003700">
    <property type="term" value="F:DNA-binding transcription factor activity"/>
    <property type="evidence" value="ECO:0007669"/>
    <property type="project" value="TreeGrafter"/>
</dbReference>
<evidence type="ECO:0000256" key="3">
    <source>
        <dbReference type="ARBA" id="ARBA00023163"/>
    </source>
</evidence>
<dbReference type="AlphaFoldDB" id="A0A5J4KR35"/>
<dbReference type="EMBL" id="BKZW01000002">
    <property type="protein sequence ID" value="GER90345.1"/>
    <property type="molecule type" value="Genomic_DNA"/>
</dbReference>